<dbReference type="EMBL" id="KZ988273">
    <property type="protein sequence ID" value="RKP12599.1"/>
    <property type="molecule type" value="Genomic_DNA"/>
</dbReference>
<feature type="compositionally biased region" description="Polar residues" evidence="1">
    <location>
        <begin position="11"/>
        <end position="22"/>
    </location>
</feature>
<organism evidence="2 3">
    <name type="scientific">Piptocephalis cylindrospora</name>
    <dbReference type="NCBI Taxonomy" id="1907219"/>
    <lineage>
        <taxon>Eukaryota</taxon>
        <taxon>Fungi</taxon>
        <taxon>Fungi incertae sedis</taxon>
        <taxon>Zoopagomycota</taxon>
        <taxon>Zoopagomycotina</taxon>
        <taxon>Zoopagomycetes</taxon>
        <taxon>Zoopagales</taxon>
        <taxon>Piptocephalidaceae</taxon>
        <taxon>Piptocephalis</taxon>
    </lineage>
</organism>
<evidence type="ECO:0008006" key="4">
    <source>
        <dbReference type="Google" id="ProtNLM"/>
    </source>
</evidence>
<feature type="region of interest" description="Disordered" evidence="1">
    <location>
        <begin position="1"/>
        <end position="64"/>
    </location>
</feature>
<keyword evidence="3" id="KW-1185">Reference proteome</keyword>
<evidence type="ECO:0000313" key="3">
    <source>
        <dbReference type="Proteomes" id="UP000267251"/>
    </source>
</evidence>
<sequence>MGHQGRRMYRSFSQTHSSSRKPSISIPHHSQESVSGGGGRADGESGSSPTPFGFTRRHQRHSSGRYSRLSVFNDLDAHWQYRILNQLMHRESGNDASILFSSLPAPVAGTVERGRGACEGYLEELSTLVQDLPPILLVHAKSMSMTTAL</sequence>
<gene>
    <name evidence="2" type="ORF">BJ684DRAFT_20869</name>
</gene>
<reference evidence="3" key="1">
    <citation type="journal article" date="2018" name="Nat. Microbiol.">
        <title>Leveraging single-cell genomics to expand the fungal tree of life.</title>
        <authorList>
            <person name="Ahrendt S.R."/>
            <person name="Quandt C.A."/>
            <person name="Ciobanu D."/>
            <person name="Clum A."/>
            <person name="Salamov A."/>
            <person name="Andreopoulos B."/>
            <person name="Cheng J.F."/>
            <person name="Woyke T."/>
            <person name="Pelin A."/>
            <person name="Henrissat B."/>
            <person name="Reynolds N.K."/>
            <person name="Benny G.L."/>
            <person name="Smith M.E."/>
            <person name="James T.Y."/>
            <person name="Grigoriev I.V."/>
        </authorList>
    </citation>
    <scope>NUCLEOTIDE SEQUENCE [LARGE SCALE GENOMIC DNA]</scope>
</reference>
<protein>
    <recommendedName>
        <fullName evidence="4">SLC12A transporter C-terminal domain-containing protein</fullName>
    </recommendedName>
</protein>
<proteinExistence type="predicted"/>
<accession>A0A4V1IXX7</accession>
<evidence type="ECO:0000313" key="2">
    <source>
        <dbReference type="EMBL" id="RKP12599.1"/>
    </source>
</evidence>
<evidence type="ECO:0000256" key="1">
    <source>
        <dbReference type="SAM" id="MobiDB-lite"/>
    </source>
</evidence>
<name>A0A4V1IXX7_9FUNG</name>
<dbReference type="AlphaFoldDB" id="A0A4V1IXX7"/>
<dbReference type="Proteomes" id="UP000267251">
    <property type="component" value="Unassembled WGS sequence"/>
</dbReference>
<dbReference type="OrthoDB" id="2020542at2759"/>